<evidence type="ECO:0000313" key="2">
    <source>
        <dbReference type="EMBL" id="WNQ10208.1"/>
    </source>
</evidence>
<dbReference type="RefSeq" id="WP_315603982.1">
    <property type="nucleotide sequence ID" value="NZ_CP130318.1"/>
</dbReference>
<evidence type="ECO:0000256" key="1">
    <source>
        <dbReference type="SAM" id="MobiDB-lite"/>
    </source>
</evidence>
<feature type="region of interest" description="Disordered" evidence="1">
    <location>
        <begin position="25"/>
        <end position="44"/>
    </location>
</feature>
<keyword evidence="3" id="KW-1185">Reference proteome</keyword>
<dbReference type="InterPro" id="IPR050490">
    <property type="entry name" value="Bact_solute-bd_prot1"/>
</dbReference>
<dbReference type="CDD" id="cd13581">
    <property type="entry name" value="PBP2_AlgQ_like_2"/>
    <property type="match status" value="1"/>
</dbReference>
<dbReference type="AlphaFoldDB" id="A0AA96LBS0"/>
<accession>A0AA96LBS0</accession>
<dbReference type="PANTHER" id="PTHR43649">
    <property type="entry name" value="ARABINOSE-BINDING PROTEIN-RELATED"/>
    <property type="match status" value="1"/>
</dbReference>
<organism evidence="2 3">
    <name type="scientific">Paenibacillus aurantius</name>
    <dbReference type="NCBI Taxonomy" id="2918900"/>
    <lineage>
        <taxon>Bacteria</taxon>
        <taxon>Bacillati</taxon>
        <taxon>Bacillota</taxon>
        <taxon>Bacilli</taxon>
        <taxon>Bacillales</taxon>
        <taxon>Paenibacillaceae</taxon>
        <taxon>Paenibacillus</taxon>
    </lineage>
</organism>
<protein>
    <submittedName>
        <fullName evidence="2">ABC transporter substrate-binding protein</fullName>
    </submittedName>
</protein>
<dbReference type="SUPFAM" id="SSF53850">
    <property type="entry name" value="Periplasmic binding protein-like II"/>
    <property type="match status" value="1"/>
</dbReference>
<gene>
    <name evidence="2" type="ORF">MJA45_21675</name>
</gene>
<name>A0AA96LBS0_9BACL</name>
<dbReference type="Pfam" id="PF13416">
    <property type="entry name" value="SBP_bac_8"/>
    <property type="match status" value="1"/>
</dbReference>
<dbReference type="KEGG" id="paun:MJA45_21675"/>
<dbReference type="InterPro" id="IPR006059">
    <property type="entry name" value="SBP"/>
</dbReference>
<dbReference type="Proteomes" id="UP001305702">
    <property type="component" value="Chromosome"/>
</dbReference>
<dbReference type="PANTHER" id="PTHR43649:SF12">
    <property type="entry name" value="DIACETYLCHITOBIOSE BINDING PROTEIN DASA"/>
    <property type="match status" value="1"/>
</dbReference>
<proteinExistence type="predicted"/>
<reference evidence="2 3" key="1">
    <citation type="submission" date="2022-02" db="EMBL/GenBank/DDBJ databases">
        <title>Paenibacillus sp. MBLB1776 Whole Genome Shotgun Sequencing.</title>
        <authorList>
            <person name="Hwang C.Y."/>
            <person name="Cho E.-S."/>
            <person name="Seo M.-J."/>
        </authorList>
    </citation>
    <scope>NUCLEOTIDE SEQUENCE [LARGE SCALE GENOMIC DNA]</scope>
    <source>
        <strain evidence="2 3">MBLB1776</strain>
    </source>
</reference>
<dbReference type="Gene3D" id="3.40.190.10">
    <property type="entry name" value="Periplasmic binding protein-like II"/>
    <property type="match status" value="2"/>
</dbReference>
<evidence type="ECO:0000313" key="3">
    <source>
        <dbReference type="Proteomes" id="UP001305702"/>
    </source>
</evidence>
<dbReference type="EMBL" id="CP130318">
    <property type="protein sequence ID" value="WNQ10208.1"/>
    <property type="molecule type" value="Genomic_DNA"/>
</dbReference>
<sequence>MRKALTIQLTAVLAAAAVLNGCSKESADTPAAKPKGTEVSAAGQLPITKEKTTLRIMVAAKNGVEDYKTNEFTKWLEEKTNVHIEWEIVQPKEAAEKLNLSLASGTYPDVYMGFAISPTKQMVYGSQGVFLPLNGMIDQYGSGAKWMFDNVEGVKANITAPDGKIYGLPQVDLNPHSLLPQRMWIYQPWLDKLGLKMPTTTDEFYQVLKAFKTQDPNGNGKPDEIPLAGAITGWHMSIDNFLMNSFILNDKESGIDHLMLKDGKIDVAFNKPEWKEGLKYLNKLYSEGLIAPETFTQDVNQMKQMGENPEVPILGAAAGGVPTDFTNIAGKRWNQYVAVPPLKGPNGLQITPYKPYNLGQGQYVVTSAAKDPEVAFRLGDYLLTEEATLRNVNGRQDVEWRFAKDDEKGVDGNKGIWAKIVVPPVPQNVHWGQTGPSIQTAKLRGGLVVKPGELADILFKETKTKYDPYKQPLDTVIPPLFFSEAQASELADLQKSIYDYVKQSVATFTIKNGALNTEWDAYLKQLDNLNLKRFIQLNQEAYDAKYKKK</sequence>